<accession>A0ACC2NNZ2</accession>
<dbReference type="EMBL" id="CM056743">
    <property type="protein sequence ID" value="KAJ8672905.1"/>
    <property type="molecule type" value="Genomic_DNA"/>
</dbReference>
<comment type="caution">
    <text evidence="1">The sequence shown here is derived from an EMBL/GenBank/DDBJ whole genome shotgun (WGS) entry which is preliminary data.</text>
</comment>
<gene>
    <name evidence="1" type="ORF">QAD02_004166</name>
</gene>
<protein>
    <submittedName>
        <fullName evidence="1">Uncharacterized protein</fullName>
    </submittedName>
</protein>
<evidence type="ECO:0000313" key="1">
    <source>
        <dbReference type="EMBL" id="KAJ8672905.1"/>
    </source>
</evidence>
<dbReference type="Proteomes" id="UP001239111">
    <property type="component" value="Chromosome 3"/>
</dbReference>
<keyword evidence="2" id="KW-1185">Reference proteome</keyword>
<name>A0ACC2NNZ2_9HYME</name>
<proteinExistence type="predicted"/>
<reference evidence="1" key="1">
    <citation type="submission" date="2023-04" db="EMBL/GenBank/DDBJ databases">
        <title>A chromosome-level genome assembly of the parasitoid wasp Eretmocerus hayati.</title>
        <authorList>
            <person name="Zhong Y."/>
            <person name="Liu S."/>
            <person name="Liu Y."/>
        </authorList>
    </citation>
    <scope>NUCLEOTIDE SEQUENCE</scope>
    <source>
        <strain evidence="1">ZJU_SS_LIU_2023</strain>
    </source>
</reference>
<sequence>MIPDMHEQWFFLVKDEPRYVITLSDKLYAEWVDLPSFSQQRKLYGPPINFDRRRQSDPYLVEYPEERERPVWSYWDRNDRDDDHWKTNDRWGIKYGYGQSDGQDGQNRWPKSEPTTTERIPEMRPVRPMDLQKRTSLRNVSVIASDRQTSFPPDHESTVVGTIATYTTERIVSGIVEEDERGAVSEPNNGAEMEPFGHSNVQSEELTIADVSNEDSTQSPVSSTPEPSLPKCTEKAEDDKEFLDYLPVDLLKRVHKTLKSQPPTLKGKIRFLKVFERTLLSEIESRLSAALAPTRIPRDARGHDDGIAFPSLEGTLMAISFLTFAVYLIKAENLDHVLFRMGLLTVVRSQVKKATIGLMITASHNPEIDNGVKLVDPAGEMLEASWELIATQFSNVEDEEVVPALQKIIKEQGVDINSSASVIIGRDTRNSSPALSLSAIDGIKAMNSNCTDFGIVTTPQLHYLVVCTNTHGAYGVPTAEGYYDKICKAYKTVTVGKKKNGKYTAQVVVDAANGVGALALKEVKRHLGDSLEIEIHNDGDGQLNYMCGADYVKINQKPPKNIPLMPRMRCISIDGDADRIVYFYTDEHSKFHLLDGDRIAILVAAYLKELVAQSNLDLQLGLVQTAYANGASTAFITGNLKVPVECVPTGVKHLHHKALEFDIGVYFEANGHGTVVFKDSAVKTIRDAACANSVPEDQKLAAERLSHVVNVINQTVGDAISDMLLVELILNAKGWDIMTWENSYHDLPNRQVKVKVQDRNAITTADAERRCVKPEGLQEKIDQIVSKYKKGRSFVRPSGTEDVVRVYAECEEISEVEKLVAEVSIAVHEMAGGIGEKPLLP</sequence>
<organism evidence="1 2">
    <name type="scientific">Eretmocerus hayati</name>
    <dbReference type="NCBI Taxonomy" id="131215"/>
    <lineage>
        <taxon>Eukaryota</taxon>
        <taxon>Metazoa</taxon>
        <taxon>Ecdysozoa</taxon>
        <taxon>Arthropoda</taxon>
        <taxon>Hexapoda</taxon>
        <taxon>Insecta</taxon>
        <taxon>Pterygota</taxon>
        <taxon>Neoptera</taxon>
        <taxon>Endopterygota</taxon>
        <taxon>Hymenoptera</taxon>
        <taxon>Apocrita</taxon>
        <taxon>Proctotrupomorpha</taxon>
        <taxon>Chalcidoidea</taxon>
        <taxon>Aphelinidae</taxon>
        <taxon>Aphelininae</taxon>
        <taxon>Eretmocerus</taxon>
    </lineage>
</organism>
<evidence type="ECO:0000313" key="2">
    <source>
        <dbReference type="Proteomes" id="UP001239111"/>
    </source>
</evidence>